<evidence type="ECO:0000313" key="2">
    <source>
        <dbReference type="EMBL" id="ANN15891.1"/>
    </source>
</evidence>
<dbReference type="InterPro" id="IPR001106">
    <property type="entry name" value="Aromatic_Lyase"/>
</dbReference>
<organism evidence="2 3">
    <name type="scientific">Amycolatopsis orientalis</name>
    <name type="common">Nocardia orientalis</name>
    <dbReference type="NCBI Taxonomy" id="31958"/>
    <lineage>
        <taxon>Bacteria</taxon>
        <taxon>Bacillati</taxon>
        <taxon>Actinomycetota</taxon>
        <taxon>Actinomycetes</taxon>
        <taxon>Pseudonocardiales</taxon>
        <taxon>Pseudonocardiaceae</taxon>
        <taxon>Amycolatopsis</taxon>
    </lineage>
</organism>
<evidence type="ECO:0000313" key="3">
    <source>
        <dbReference type="Proteomes" id="UP000093695"/>
    </source>
</evidence>
<dbReference type="CDD" id="cd00332">
    <property type="entry name" value="PAL-HAL"/>
    <property type="match status" value="1"/>
</dbReference>
<dbReference type="Gene3D" id="1.10.275.10">
    <property type="entry name" value="Fumarase/aspartase (N-terminal domain)"/>
    <property type="match status" value="1"/>
</dbReference>
<dbReference type="EMBL" id="CP016174">
    <property type="protein sequence ID" value="ANN15891.1"/>
    <property type="molecule type" value="Genomic_DNA"/>
</dbReference>
<keyword evidence="1 2" id="KW-0456">Lyase</keyword>
<reference evidence="2 3" key="1">
    <citation type="journal article" date="2015" name="Genome Announc.">
        <title>Draft Genome Sequence of Norvancomycin-Producing Strain Amycolatopsis orientalis CPCC200066.</title>
        <authorList>
            <person name="Lei X."/>
            <person name="Yuan F."/>
            <person name="Shi Y."/>
            <person name="Li X."/>
            <person name="Wang L."/>
            <person name="Hong B."/>
        </authorList>
    </citation>
    <scope>NUCLEOTIDE SEQUENCE [LARGE SCALE GENOMIC DNA]</scope>
    <source>
        <strain evidence="2 3">B-37</strain>
    </source>
</reference>
<dbReference type="AlphaFoldDB" id="A0A193BUI8"/>
<keyword evidence="3" id="KW-1185">Reference proteome</keyword>
<dbReference type="RefSeq" id="WP_044851385.1">
    <property type="nucleotide sequence ID" value="NZ_CP016174.1"/>
</dbReference>
<dbReference type="Proteomes" id="UP000093695">
    <property type="component" value="Chromosome"/>
</dbReference>
<dbReference type="Gene3D" id="1.20.200.10">
    <property type="entry name" value="Fumarase/aspartase (Central domain)"/>
    <property type="match status" value="1"/>
</dbReference>
<protein>
    <submittedName>
        <fullName evidence="2">Histidine ammonia-lyase</fullName>
    </submittedName>
</protein>
<dbReference type="STRING" id="31958.SD37_09700"/>
<sequence length="554" mass="58704">MTVDVKTALDGTWEAGAPTVIDGSTLTLEDLHVVAVKGGGVELRDESVRAMSRSRDLKVDLVAGGQAIYGVTTGFGDSVIRQVAPVKSAELQHNLIRYHMNGTGPSTPPDVVRATLLIRANCLAKGNSGVRPEVVTRLVEQLNLGILPRLPQRGSLGASGDLVPLCHLAASLLAEGDVTYEGRLRPTGDVLAEVGLAPLTLEAKEGLALINGTSFSSAFAALACLGATRLARIAELSTAMASEALLGNRGHFAEFIHQAKPHPGQLASAREIARLLSDSNLALDHSQVIELTGGLGDKEYAELKRSIQDRYSVRCAPHVVGVLRDTLDWARRWVEIEINSSNDNPLFDVAAREVHSGGNFYGGHVAQAMDSLKVAVANIADLLDRQLELVVDEKFNNGLTPNLIPRHTSSDWRAGLHHGFKGMQIACSSITAEALKTSAPASVFSRSTEAHNQDKVSMSAIAARDAFQVVSMAEEVAAIHLLALCQALDLRGLALASSRTKAAHALVRERAPFVDNDRAMESDIHAVVDLIRSGALIDVTSPAAAGLNGHGGGR</sequence>
<name>A0A193BUI8_AMYOR</name>
<accession>A0A193BUI8</accession>
<gene>
    <name evidence="2" type="ORF">SD37_09700</name>
</gene>
<dbReference type="Pfam" id="PF00221">
    <property type="entry name" value="Lyase_aromatic"/>
    <property type="match status" value="1"/>
</dbReference>
<proteinExistence type="predicted"/>
<dbReference type="GO" id="GO:0016841">
    <property type="term" value="F:ammonia-lyase activity"/>
    <property type="evidence" value="ECO:0007669"/>
    <property type="project" value="UniProtKB-ARBA"/>
</dbReference>
<dbReference type="FunFam" id="1.10.275.10:FF:000005">
    <property type="entry name" value="Histidine ammonia-lyase"/>
    <property type="match status" value="1"/>
</dbReference>
<dbReference type="SUPFAM" id="SSF48557">
    <property type="entry name" value="L-aspartase-like"/>
    <property type="match status" value="1"/>
</dbReference>
<dbReference type="PANTHER" id="PTHR10362">
    <property type="entry name" value="HISTIDINE AMMONIA-LYASE"/>
    <property type="match status" value="1"/>
</dbReference>
<evidence type="ECO:0000256" key="1">
    <source>
        <dbReference type="ARBA" id="ARBA00023239"/>
    </source>
</evidence>
<dbReference type="InterPro" id="IPR008948">
    <property type="entry name" value="L-Aspartase-like"/>
</dbReference>
<dbReference type="InterPro" id="IPR024083">
    <property type="entry name" value="Fumarase/histidase_N"/>
</dbReference>
<dbReference type="KEGG" id="aori:SD37_09700"/>